<keyword evidence="9" id="KW-0133">Cell shape</keyword>
<dbReference type="PANTHER" id="PTHR21581">
    <property type="entry name" value="D-ALANYL-D-ALANINE CARBOXYPEPTIDASE"/>
    <property type="match status" value="1"/>
</dbReference>
<evidence type="ECO:0000256" key="12">
    <source>
        <dbReference type="ARBA" id="ARBA00034000"/>
    </source>
</evidence>
<comment type="function">
    <text evidence="1">Removes C-terminal D-alanyl residues from sugar-peptide cell wall precursors.</text>
</comment>
<dbReference type="InterPro" id="IPR012338">
    <property type="entry name" value="Beta-lactam/transpept-like"/>
</dbReference>
<evidence type="ECO:0000259" key="17">
    <source>
        <dbReference type="SMART" id="SM00936"/>
    </source>
</evidence>
<gene>
    <name evidence="18" type="ORF">IAB68_05010</name>
</gene>
<evidence type="ECO:0000313" key="18">
    <source>
        <dbReference type="EMBL" id="HIU40640.1"/>
    </source>
</evidence>
<feature type="active site" description="Acyl-ester intermediate" evidence="13">
    <location>
        <position position="90"/>
    </location>
</feature>
<comment type="catalytic activity">
    <reaction evidence="12">
        <text>Preferential cleavage: (Ac)2-L-Lys-D-Ala-|-D-Ala. Also transpeptidation of peptidyl-alanyl moieties that are N-acyl substituents of D-alanine.</text>
        <dbReference type="EC" id="3.4.16.4"/>
    </reaction>
</comment>
<feature type="active site" description="Proton acceptor" evidence="13">
    <location>
        <position position="93"/>
    </location>
</feature>
<evidence type="ECO:0000256" key="10">
    <source>
        <dbReference type="ARBA" id="ARBA00022984"/>
    </source>
</evidence>
<evidence type="ECO:0000256" key="16">
    <source>
        <dbReference type="SAM" id="MobiDB-lite"/>
    </source>
</evidence>
<evidence type="ECO:0000256" key="6">
    <source>
        <dbReference type="ARBA" id="ARBA00022670"/>
    </source>
</evidence>
<evidence type="ECO:0000256" key="15">
    <source>
        <dbReference type="RuleBase" id="RU004016"/>
    </source>
</evidence>
<dbReference type="EMBL" id="DVMT01000051">
    <property type="protein sequence ID" value="HIU40640.1"/>
    <property type="molecule type" value="Genomic_DNA"/>
</dbReference>
<evidence type="ECO:0000256" key="8">
    <source>
        <dbReference type="ARBA" id="ARBA00022801"/>
    </source>
</evidence>
<evidence type="ECO:0000256" key="2">
    <source>
        <dbReference type="ARBA" id="ARBA00004752"/>
    </source>
</evidence>
<feature type="compositionally biased region" description="Low complexity" evidence="16">
    <location>
        <begin position="1"/>
        <end position="40"/>
    </location>
</feature>
<evidence type="ECO:0000256" key="1">
    <source>
        <dbReference type="ARBA" id="ARBA00003217"/>
    </source>
</evidence>
<keyword evidence="7" id="KW-0732">Signal</keyword>
<comment type="caution">
    <text evidence="18">The sequence shown here is derived from an EMBL/GenBank/DDBJ whole genome shotgun (WGS) entry which is preliminary data.</text>
</comment>
<comment type="similarity">
    <text evidence="3 15">Belongs to the peptidase S11 family.</text>
</comment>
<evidence type="ECO:0000256" key="14">
    <source>
        <dbReference type="PIRSR" id="PIRSR618044-2"/>
    </source>
</evidence>
<evidence type="ECO:0000256" key="3">
    <source>
        <dbReference type="ARBA" id="ARBA00007164"/>
    </source>
</evidence>
<dbReference type="PANTHER" id="PTHR21581:SF6">
    <property type="entry name" value="TRAFFICKING PROTEIN PARTICLE COMPLEX SUBUNIT 12"/>
    <property type="match status" value="1"/>
</dbReference>
<keyword evidence="8" id="KW-0378">Hydrolase</keyword>
<evidence type="ECO:0000256" key="9">
    <source>
        <dbReference type="ARBA" id="ARBA00022960"/>
    </source>
</evidence>
<dbReference type="EC" id="3.4.16.4" evidence="4"/>
<evidence type="ECO:0000256" key="11">
    <source>
        <dbReference type="ARBA" id="ARBA00023316"/>
    </source>
</evidence>
<dbReference type="InterPro" id="IPR001967">
    <property type="entry name" value="Peptidase_S11_N"/>
</dbReference>
<accession>A0A9D1IN24</accession>
<evidence type="ECO:0000256" key="4">
    <source>
        <dbReference type="ARBA" id="ARBA00012448"/>
    </source>
</evidence>
<dbReference type="AlphaFoldDB" id="A0A9D1IN24"/>
<dbReference type="SUPFAM" id="SSF69189">
    <property type="entry name" value="Penicillin-binding protein associated domain"/>
    <property type="match status" value="1"/>
</dbReference>
<keyword evidence="11" id="KW-0961">Cell wall biogenesis/degradation</keyword>
<dbReference type="GO" id="GO:0006508">
    <property type="term" value="P:proteolysis"/>
    <property type="evidence" value="ECO:0007669"/>
    <property type="project" value="UniProtKB-KW"/>
</dbReference>
<dbReference type="InterPro" id="IPR018044">
    <property type="entry name" value="Peptidase_S11"/>
</dbReference>
<dbReference type="InterPro" id="IPR012907">
    <property type="entry name" value="Peptidase_S11_C"/>
</dbReference>
<evidence type="ECO:0000256" key="5">
    <source>
        <dbReference type="ARBA" id="ARBA00022645"/>
    </source>
</evidence>
<sequence>MTVNAENNLTTNETTTTSEVTTTKENTTTNSDTSNESTCTGEECTDASKNSEEKENDGILTDGKSAILIEGSTGEVLYEKNAHDRYAPASMTKIMSMILIMEEIEKGNLKWNDTLVASTNAASMGGSQIFLQANEKMSVKDLFKAVAIGSANDATIVFAEKIAGTEDKFVEKMNKKAKELGLKDTNFKNAVGLDEANHYSSAYDMALMAQELVKHEKIFEYTTIYEDYLRQDTDNKFWLVNTNKLIKTYEGADGLKTGYTKEAGYCLTATAKKDSMRIIGVIMGAETSKSRNEQMTNLLDFGFNSYKMQVEVEKGEVVSRKKLNKAQDEVIEITPINDASVLIKTGEDEKNLNYEMKLDKIKLPIKKGDKIGVLKLKEGNKVLNETALTVNKTIKKANILELYKRSIKTILSGNI</sequence>
<reference evidence="18" key="1">
    <citation type="submission" date="2020-10" db="EMBL/GenBank/DDBJ databases">
        <authorList>
            <person name="Gilroy R."/>
        </authorList>
    </citation>
    <scope>NUCLEOTIDE SEQUENCE</scope>
    <source>
        <strain evidence="18">CHK193-30670</strain>
    </source>
</reference>
<dbReference type="GO" id="GO:0009252">
    <property type="term" value="P:peptidoglycan biosynthetic process"/>
    <property type="evidence" value="ECO:0007669"/>
    <property type="project" value="UniProtKB-KW"/>
</dbReference>
<feature type="domain" description="Peptidase S11 D-Ala-D-Ala carboxypeptidase A C-terminal" evidence="17">
    <location>
        <begin position="306"/>
        <end position="396"/>
    </location>
</feature>
<evidence type="ECO:0000256" key="7">
    <source>
        <dbReference type="ARBA" id="ARBA00022729"/>
    </source>
</evidence>
<keyword evidence="6" id="KW-0645">Protease</keyword>
<feature type="binding site" evidence="14">
    <location>
        <position position="256"/>
    </location>
    <ligand>
        <name>substrate</name>
    </ligand>
</feature>
<evidence type="ECO:0000256" key="13">
    <source>
        <dbReference type="PIRSR" id="PIRSR618044-1"/>
    </source>
</evidence>
<name>A0A9D1IN24_9FIRM</name>
<organism evidence="18 19">
    <name type="scientific">Candidatus Aphodocola excrementigallinarum</name>
    <dbReference type="NCBI Taxonomy" id="2840670"/>
    <lineage>
        <taxon>Bacteria</taxon>
        <taxon>Bacillati</taxon>
        <taxon>Bacillota</taxon>
        <taxon>Bacilli</taxon>
        <taxon>Candidatus Aphodocola</taxon>
    </lineage>
</organism>
<dbReference type="InterPro" id="IPR015956">
    <property type="entry name" value="Peniciliin-bd_prot_C_sf"/>
</dbReference>
<dbReference type="GO" id="GO:0009002">
    <property type="term" value="F:serine-type D-Ala-D-Ala carboxypeptidase activity"/>
    <property type="evidence" value="ECO:0007669"/>
    <property type="project" value="UniProtKB-EC"/>
</dbReference>
<dbReference type="PRINTS" id="PR00725">
    <property type="entry name" value="DADACBPTASE1"/>
</dbReference>
<dbReference type="Gene3D" id="2.60.410.10">
    <property type="entry name" value="D-Ala-D-Ala carboxypeptidase, C-terminal domain"/>
    <property type="match status" value="1"/>
</dbReference>
<dbReference type="Pfam" id="PF00768">
    <property type="entry name" value="Peptidase_S11"/>
    <property type="match status" value="1"/>
</dbReference>
<comment type="pathway">
    <text evidence="2">Cell wall biogenesis; peptidoglycan biosynthesis.</text>
</comment>
<protein>
    <recommendedName>
        <fullName evidence="4">serine-type D-Ala-D-Ala carboxypeptidase</fullName>
        <ecNumber evidence="4">3.4.16.4</ecNumber>
    </recommendedName>
</protein>
<dbReference type="Pfam" id="PF07943">
    <property type="entry name" value="PBP5_C"/>
    <property type="match status" value="1"/>
</dbReference>
<feature type="active site" evidence="13">
    <location>
        <position position="150"/>
    </location>
</feature>
<dbReference type="SMART" id="SM00936">
    <property type="entry name" value="PBP5_C"/>
    <property type="match status" value="1"/>
</dbReference>
<dbReference type="SUPFAM" id="SSF56601">
    <property type="entry name" value="beta-lactamase/transpeptidase-like"/>
    <property type="match status" value="1"/>
</dbReference>
<dbReference type="Proteomes" id="UP000824074">
    <property type="component" value="Unassembled WGS sequence"/>
</dbReference>
<feature type="region of interest" description="Disordered" evidence="16">
    <location>
        <begin position="1"/>
        <end position="57"/>
    </location>
</feature>
<keyword evidence="5 18" id="KW-0121">Carboxypeptidase</keyword>
<evidence type="ECO:0000313" key="19">
    <source>
        <dbReference type="Proteomes" id="UP000824074"/>
    </source>
</evidence>
<dbReference type="GO" id="GO:0008360">
    <property type="term" value="P:regulation of cell shape"/>
    <property type="evidence" value="ECO:0007669"/>
    <property type="project" value="UniProtKB-KW"/>
</dbReference>
<keyword evidence="10" id="KW-0573">Peptidoglycan synthesis</keyword>
<dbReference type="Gene3D" id="3.40.710.10">
    <property type="entry name" value="DD-peptidase/beta-lactamase superfamily"/>
    <property type="match status" value="1"/>
</dbReference>
<reference evidence="18" key="2">
    <citation type="journal article" date="2021" name="PeerJ">
        <title>Extensive microbial diversity within the chicken gut microbiome revealed by metagenomics and culture.</title>
        <authorList>
            <person name="Gilroy R."/>
            <person name="Ravi A."/>
            <person name="Getino M."/>
            <person name="Pursley I."/>
            <person name="Horton D.L."/>
            <person name="Alikhan N.F."/>
            <person name="Baker D."/>
            <person name="Gharbi K."/>
            <person name="Hall N."/>
            <person name="Watson M."/>
            <person name="Adriaenssens E.M."/>
            <person name="Foster-Nyarko E."/>
            <person name="Jarju S."/>
            <person name="Secka A."/>
            <person name="Antonio M."/>
            <person name="Oren A."/>
            <person name="Chaudhuri R.R."/>
            <person name="La Ragione R."/>
            <person name="Hildebrand F."/>
            <person name="Pallen M.J."/>
        </authorList>
    </citation>
    <scope>NUCLEOTIDE SEQUENCE</scope>
    <source>
        <strain evidence="18">CHK193-30670</strain>
    </source>
</reference>
<dbReference type="InterPro" id="IPR037167">
    <property type="entry name" value="Peptidase_S11_C_sf"/>
</dbReference>
<dbReference type="GO" id="GO:0071555">
    <property type="term" value="P:cell wall organization"/>
    <property type="evidence" value="ECO:0007669"/>
    <property type="project" value="UniProtKB-KW"/>
</dbReference>
<proteinExistence type="inferred from homology"/>